<dbReference type="CDD" id="cd04301">
    <property type="entry name" value="NAT_SF"/>
    <property type="match status" value="1"/>
</dbReference>
<dbReference type="InterPro" id="IPR000182">
    <property type="entry name" value="GNAT_dom"/>
</dbReference>
<gene>
    <name evidence="2" type="ORF">CHL78_007415</name>
</gene>
<dbReference type="PANTHER" id="PTHR43415">
    <property type="entry name" value="SPERMIDINE N(1)-ACETYLTRANSFERASE"/>
    <property type="match status" value="1"/>
</dbReference>
<keyword evidence="3" id="KW-1185">Reference proteome</keyword>
<organism evidence="2 3">
    <name type="scientific">Romboutsia weinsteinii</name>
    <dbReference type="NCBI Taxonomy" id="2020949"/>
    <lineage>
        <taxon>Bacteria</taxon>
        <taxon>Bacillati</taxon>
        <taxon>Bacillota</taxon>
        <taxon>Clostridia</taxon>
        <taxon>Peptostreptococcales</taxon>
        <taxon>Peptostreptococcaceae</taxon>
        <taxon>Romboutsia</taxon>
    </lineage>
</organism>
<dbReference type="InterPro" id="IPR016181">
    <property type="entry name" value="Acyl_CoA_acyltransferase"/>
</dbReference>
<dbReference type="AlphaFoldDB" id="A0A371J579"/>
<dbReference type="SUPFAM" id="SSF55729">
    <property type="entry name" value="Acyl-CoA N-acyltransferases (Nat)"/>
    <property type="match status" value="1"/>
</dbReference>
<evidence type="ECO:0000259" key="1">
    <source>
        <dbReference type="PROSITE" id="PS51186"/>
    </source>
</evidence>
<dbReference type="Proteomes" id="UP000215694">
    <property type="component" value="Unassembled WGS sequence"/>
</dbReference>
<evidence type="ECO:0000313" key="3">
    <source>
        <dbReference type="Proteomes" id="UP000215694"/>
    </source>
</evidence>
<dbReference type="GO" id="GO:0016747">
    <property type="term" value="F:acyltransferase activity, transferring groups other than amino-acyl groups"/>
    <property type="evidence" value="ECO:0007669"/>
    <property type="project" value="InterPro"/>
</dbReference>
<protein>
    <submittedName>
        <fullName evidence="2">GNAT family N-acetyltransferase</fullName>
    </submittedName>
</protein>
<dbReference type="OrthoDB" id="357176at2"/>
<proteinExistence type="predicted"/>
<comment type="caution">
    <text evidence="2">The sequence shown here is derived from an EMBL/GenBank/DDBJ whole genome shotgun (WGS) entry which is preliminary data.</text>
</comment>
<dbReference type="RefSeq" id="WP_116041310.1">
    <property type="nucleotide sequence ID" value="NZ_NOJY02000010.1"/>
</dbReference>
<keyword evidence="2" id="KW-0808">Transferase</keyword>
<dbReference type="Gene3D" id="3.40.630.30">
    <property type="match status" value="1"/>
</dbReference>
<accession>A0A371J579</accession>
<dbReference type="PANTHER" id="PTHR43415:SF5">
    <property type="entry name" value="ACETYLTRANSFERASE"/>
    <property type="match status" value="1"/>
</dbReference>
<feature type="domain" description="N-acetyltransferase" evidence="1">
    <location>
        <begin position="2"/>
        <end position="152"/>
    </location>
</feature>
<name>A0A371J579_9FIRM</name>
<reference evidence="2 3" key="1">
    <citation type="journal article" date="2017" name="Genome Announc.">
        <title>Draft Genome Sequence of Romboutsia weinsteinii sp. nov. Strain CCRI-19649(T) Isolated from Surface Water.</title>
        <authorList>
            <person name="Maheux A.F."/>
            <person name="Boudreau D.K."/>
            <person name="Berube E."/>
            <person name="Boissinot M."/>
            <person name="Cantin P."/>
            <person name="Raymond F."/>
            <person name="Corbeil J."/>
            <person name="Omar R.F."/>
            <person name="Bergeron M.G."/>
        </authorList>
    </citation>
    <scope>NUCLEOTIDE SEQUENCE [LARGE SCALE GENOMIC DNA]</scope>
    <source>
        <strain evidence="2 3">CCRI-19649</strain>
    </source>
</reference>
<dbReference type="EMBL" id="NOJY02000010">
    <property type="protein sequence ID" value="RDY27826.1"/>
    <property type="molecule type" value="Genomic_DNA"/>
</dbReference>
<dbReference type="Pfam" id="PF00583">
    <property type="entry name" value="Acetyltransf_1"/>
    <property type="match status" value="1"/>
</dbReference>
<dbReference type="PROSITE" id="PS51186">
    <property type="entry name" value="GNAT"/>
    <property type="match status" value="1"/>
</dbReference>
<sequence>MTILMQMSSTEFEQYIDNAVKIYAQEKIESGNWTEDEAFHKSKSEYNKLLPNGVYSNNNHLFSILNEANEVIGMVWLCEKGNGSAFIYDISIYEDYQCKGYGLRAMEEIENKARTLGLEKIELHVFGHNTRAINLYEKLNYKATNILMSKNL</sequence>
<evidence type="ECO:0000313" key="2">
    <source>
        <dbReference type="EMBL" id="RDY27826.1"/>
    </source>
</evidence>